<feature type="region of interest" description="Disordered" evidence="1">
    <location>
        <begin position="277"/>
        <end position="303"/>
    </location>
</feature>
<dbReference type="Proteomes" id="UP000623467">
    <property type="component" value="Unassembled WGS sequence"/>
</dbReference>
<keyword evidence="2" id="KW-0812">Transmembrane</keyword>
<feature type="region of interest" description="Disordered" evidence="1">
    <location>
        <begin position="427"/>
        <end position="446"/>
    </location>
</feature>
<organism evidence="3 4">
    <name type="scientific">Mycena sanguinolenta</name>
    <dbReference type="NCBI Taxonomy" id="230812"/>
    <lineage>
        <taxon>Eukaryota</taxon>
        <taxon>Fungi</taxon>
        <taxon>Dikarya</taxon>
        <taxon>Basidiomycota</taxon>
        <taxon>Agaricomycotina</taxon>
        <taxon>Agaricomycetes</taxon>
        <taxon>Agaricomycetidae</taxon>
        <taxon>Agaricales</taxon>
        <taxon>Marasmiineae</taxon>
        <taxon>Mycenaceae</taxon>
        <taxon>Mycena</taxon>
    </lineage>
</organism>
<sequence>MASSFNLTIEDSSPLVVYAPSGAWQDASAQDTAGLSYSGSSYHSTTTQGATATVNFNGTGIEFYGGYNPAYGTYSLTVDGNVVGSGTSTSQGVSVRQLLASAAGLENGAHTAVLTSTGVGMDIDFVNLSTQVGAVGSTTTSAVFDDANTAVNYAGSWSISNTDAYLNNTLHYTQNAGSAASLSFSGNAVAVYGTVSPDHANIQISIDGEMTMVNTQSAIISELHPQTLLYYRNDLDSAQHMLIFTNPGQQNGIGGPFIDLDSITVYSASIPNDAASAGAPLPSSLSNQSNSTGASKSKPQSGLSKGTMIGIVAGAVAVILVFLALVTFLVMRSRKKRWQQLEETPRTPVGAELPLQGPNMRFTPVSPQQPMPTFSKLVSRMSAHSIAPSYYGSNNAAPSSFGSTTPLSVPTLAMPKVPSRAQQGVMIASQVPERPRRPPTLNLPAR</sequence>
<dbReference type="Gene3D" id="2.60.120.260">
    <property type="entry name" value="Galactose-binding domain-like"/>
    <property type="match status" value="2"/>
</dbReference>
<protein>
    <submittedName>
        <fullName evidence="3">Uncharacterized protein</fullName>
    </submittedName>
</protein>
<evidence type="ECO:0000256" key="1">
    <source>
        <dbReference type="SAM" id="MobiDB-lite"/>
    </source>
</evidence>
<keyword evidence="4" id="KW-1185">Reference proteome</keyword>
<comment type="caution">
    <text evidence="3">The sequence shown here is derived from an EMBL/GenBank/DDBJ whole genome shotgun (WGS) entry which is preliminary data.</text>
</comment>
<feature type="compositionally biased region" description="Polar residues" evidence="1">
    <location>
        <begin position="292"/>
        <end position="303"/>
    </location>
</feature>
<accession>A0A8H6ZEV7</accession>
<reference evidence="3" key="1">
    <citation type="submission" date="2020-05" db="EMBL/GenBank/DDBJ databases">
        <title>Mycena genomes resolve the evolution of fungal bioluminescence.</title>
        <authorList>
            <person name="Tsai I.J."/>
        </authorList>
    </citation>
    <scope>NUCLEOTIDE SEQUENCE</scope>
    <source>
        <strain evidence="3">160909Yilan</strain>
    </source>
</reference>
<proteinExistence type="predicted"/>
<evidence type="ECO:0000313" key="4">
    <source>
        <dbReference type="Proteomes" id="UP000623467"/>
    </source>
</evidence>
<feature type="compositionally biased region" description="Low complexity" evidence="1">
    <location>
        <begin position="277"/>
        <end position="291"/>
    </location>
</feature>
<name>A0A8H6ZEV7_9AGAR</name>
<dbReference type="AlphaFoldDB" id="A0A8H6ZEV7"/>
<evidence type="ECO:0000313" key="3">
    <source>
        <dbReference type="EMBL" id="KAF7376412.1"/>
    </source>
</evidence>
<dbReference type="EMBL" id="JACAZH010000001">
    <property type="protein sequence ID" value="KAF7376412.1"/>
    <property type="molecule type" value="Genomic_DNA"/>
</dbReference>
<feature type="transmembrane region" description="Helical" evidence="2">
    <location>
        <begin position="308"/>
        <end position="331"/>
    </location>
</feature>
<evidence type="ECO:0000256" key="2">
    <source>
        <dbReference type="SAM" id="Phobius"/>
    </source>
</evidence>
<dbReference type="OrthoDB" id="3258237at2759"/>
<gene>
    <name evidence="3" type="ORF">MSAN_00056700</name>
</gene>
<keyword evidence="2" id="KW-1133">Transmembrane helix</keyword>
<keyword evidence="2" id="KW-0472">Membrane</keyword>